<dbReference type="EMBL" id="LT963395">
    <property type="protein sequence ID" value="SOS17590.1"/>
    <property type="molecule type" value="Genomic_DNA"/>
</dbReference>
<keyword evidence="2" id="KW-1185">Reference proteome</keyword>
<gene>
    <name evidence="1" type="ORF">PL963_01594</name>
</gene>
<dbReference type="SUPFAM" id="SSF52172">
    <property type="entry name" value="CheY-like"/>
    <property type="match status" value="1"/>
</dbReference>
<reference evidence="2" key="1">
    <citation type="submission" date="2017-11" db="EMBL/GenBank/DDBJ databases">
        <authorList>
            <person name="Blom J."/>
        </authorList>
    </citation>
    <scope>NUCLEOTIDE SEQUENCE [LARGE SCALE GENOMIC DNA]</scope>
</reference>
<organism evidence="1 2">
    <name type="scientific">Pseudomonas cerasi</name>
    <dbReference type="NCBI Taxonomy" id="1583341"/>
    <lineage>
        <taxon>Bacteria</taxon>
        <taxon>Pseudomonadati</taxon>
        <taxon>Pseudomonadota</taxon>
        <taxon>Gammaproteobacteria</taxon>
        <taxon>Pseudomonadales</taxon>
        <taxon>Pseudomonadaceae</taxon>
        <taxon>Pseudomonas</taxon>
    </lineage>
</organism>
<evidence type="ECO:0008006" key="3">
    <source>
        <dbReference type="Google" id="ProtNLM"/>
    </source>
</evidence>
<accession>A0A2K4V1N0</accession>
<evidence type="ECO:0000313" key="1">
    <source>
        <dbReference type="EMBL" id="SOS17590.1"/>
    </source>
</evidence>
<dbReference type="AlphaFoldDB" id="A0A2K4V1N0"/>
<dbReference type="RefSeq" id="WP_232007085.1">
    <property type="nucleotide sequence ID" value="NZ_LT963395.1"/>
</dbReference>
<dbReference type="Proteomes" id="UP000239025">
    <property type="component" value="Chromosome 1"/>
</dbReference>
<sequence>MILNQINLLFIEDEKSLRDNFSKEVEFFNKEGNEFQIISKTVENIELAKLALETSRFDVIVTDLKIEAGNAECSAVEIGNEFIKQLRQISPCPIAILTGKPTDVEQSAIDNASMAKFTKETEAETKIFQWIKTKLKLIALMRQSFLLLNKELAPLFHGGVATRLSVGATSIPAESALRVILENVADSILTVTSTTKCHPQESYIYPVTRSKLMTGDIIEYETETWIILTPACDITRCSTDYSLLLAKCRTHDKYEKYLEKATGGDFTSLNNLINQANNLSTHFLPPLEKGTAPYIVDFEQLTVIKYSSLSSQKIIAAVSPKFLPNLIHRFSAFIGRPGAPDIDSQHCLEYSK</sequence>
<proteinExistence type="predicted"/>
<dbReference type="Gene3D" id="3.40.50.2300">
    <property type="match status" value="1"/>
</dbReference>
<name>A0A2K4V1N0_9PSED</name>
<evidence type="ECO:0000313" key="2">
    <source>
        <dbReference type="Proteomes" id="UP000239025"/>
    </source>
</evidence>
<dbReference type="InterPro" id="IPR011006">
    <property type="entry name" value="CheY-like_superfamily"/>
</dbReference>
<protein>
    <recommendedName>
        <fullName evidence="3">Response regulatory domain-containing protein</fullName>
    </recommendedName>
</protein>